<sequence>MMISQEKIYMQKIELKELQGLTLDLIVEFDDFCTKNNISYVLGGGSMLGAIRHQGFIPWDDDMDVMMLREEYEKLLIAAKVSKDIKPERKFIDPYSRTFARNFARYVRTDYTKHEEGFQEDDCPWIGIDIFPIDYVPADDAKFKKQMKQVRFWRKLLLFSLTVPNSGKSKAKKLAKNIIRPFTKRIGSYRMALKMDAIAQKYRNGDHTYIAAVCGMYGDRERWKLEEYLPQTRVPFEGVMLPVPENYDIYLSNLYHDYMQLPPEDKRKYSCATVYKN</sequence>
<comment type="caution">
    <text evidence="2">The sequence shown here is derived from an EMBL/GenBank/DDBJ whole genome shotgun (WGS) entry which is preliminary data.</text>
</comment>
<dbReference type="GO" id="GO:0009100">
    <property type="term" value="P:glycoprotein metabolic process"/>
    <property type="evidence" value="ECO:0007669"/>
    <property type="project" value="UniProtKB-ARBA"/>
</dbReference>
<dbReference type="PANTHER" id="PTHR43404">
    <property type="entry name" value="LIPOPOLYSACCHARIDE CHOLINEPHOSPHOTRANSFERASE LICD"/>
    <property type="match status" value="1"/>
</dbReference>
<evidence type="ECO:0000259" key="1">
    <source>
        <dbReference type="Pfam" id="PF04991"/>
    </source>
</evidence>
<proteinExistence type="predicted"/>
<name>A0A415K131_9FIRM</name>
<gene>
    <name evidence="2" type="ORF">DW028_04395</name>
</gene>
<feature type="domain" description="LicD/FKTN/FKRP nucleotidyltransferase" evidence="1">
    <location>
        <begin position="33"/>
        <end position="256"/>
    </location>
</feature>
<dbReference type="PANTHER" id="PTHR43404:SF2">
    <property type="entry name" value="LIPOPOLYSACCHARIDE CHOLINEPHOSPHOTRANSFERASE LICD"/>
    <property type="match status" value="1"/>
</dbReference>
<dbReference type="InterPro" id="IPR007074">
    <property type="entry name" value="LicD/FKTN/FKRP_NTP_transf"/>
</dbReference>
<dbReference type="AlphaFoldDB" id="A0A415K131"/>
<evidence type="ECO:0000313" key="2">
    <source>
        <dbReference type="EMBL" id="RHL29867.1"/>
    </source>
</evidence>
<dbReference type="Proteomes" id="UP000283297">
    <property type="component" value="Unassembled WGS sequence"/>
</dbReference>
<protein>
    <submittedName>
        <fullName evidence="2">LicD family protein</fullName>
    </submittedName>
</protein>
<reference evidence="2 3" key="1">
    <citation type="submission" date="2018-08" db="EMBL/GenBank/DDBJ databases">
        <title>A genome reference for cultivated species of the human gut microbiota.</title>
        <authorList>
            <person name="Zou Y."/>
            <person name="Xue W."/>
            <person name="Luo G."/>
        </authorList>
    </citation>
    <scope>NUCLEOTIDE SEQUENCE [LARGE SCALE GENOMIC DNA]</scope>
    <source>
        <strain evidence="2 3">AF38-24</strain>
    </source>
</reference>
<evidence type="ECO:0000313" key="3">
    <source>
        <dbReference type="Proteomes" id="UP000283297"/>
    </source>
</evidence>
<dbReference type="EMBL" id="QRON01000002">
    <property type="protein sequence ID" value="RHL29867.1"/>
    <property type="molecule type" value="Genomic_DNA"/>
</dbReference>
<organism evidence="2 3">
    <name type="scientific">Agathobacter rectalis</name>
    <dbReference type="NCBI Taxonomy" id="39491"/>
    <lineage>
        <taxon>Bacteria</taxon>
        <taxon>Bacillati</taxon>
        <taxon>Bacillota</taxon>
        <taxon>Clostridia</taxon>
        <taxon>Lachnospirales</taxon>
        <taxon>Lachnospiraceae</taxon>
        <taxon>Agathobacter</taxon>
    </lineage>
</organism>
<dbReference type="Pfam" id="PF04991">
    <property type="entry name" value="LicD"/>
    <property type="match status" value="1"/>
</dbReference>
<accession>A0A415K131</accession>
<dbReference type="InterPro" id="IPR052942">
    <property type="entry name" value="LPS_cholinephosphotransferase"/>
</dbReference>